<evidence type="ECO:0000256" key="8">
    <source>
        <dbReference type="ARBA" id="ARBA00023288"/>
    </source>
</evidence>
<gene>
    <name evidence="12" type="ORF">A4A49_41537</name>
</gene>
<evidence type="ECO:0000259" key="11">
    <source>
        <dbReference type="SMART" id="SM00499"/>
    </source>
</evidence>
<feature type="region of interest" description="Disordered" evidence="9">
    <location>
        <begin position="121"/>
        <end position="205"/>
    </location>
</feature>
<accession>A0A314L0Q5</accession>
<evidence type="ECO:0000256" key="9">
    <source>
        <dbReference type="SAM" id="MobiDB-lite"/>
    </source>
</evidence>
<evidence type="ECO:0000313" key="12">
    <source>
        <dbReference type="EMBL" id="OIT35045.1"/>
    </source>
</evidence>
<dbReference type="KEGG" id="nau:109243883"/>
<dbReference type="InterPro" id="IPR043325">
    <property type="entry name" value="LTSS"/>
</dbReference>
<dbReference type="Proteomes" id="UP000187609">
    <property type="component" value="Unassembled WGS sequence"/>
</dbReference>
<dbReference type="InterPro" id="IPR036312">
    <property type="entry name" value="Bifun_inhib/LTP/seed_sf"/>
</dbReference>
<keyword evidence="13" id="KW-1185">Reference proteome</keyword>
<organism evidence="12 13">
    <name type="scientific">Nicotiana attenuata</name>
    <name type="common">Coyote tobacco</name>
    <dbReference type="NCBI Taxonomy" id="49451"/>
    <lineage>
        <taxon>Eukaryota</taxon>
        <taxon>Viridiplantae</taxon>
        <taxon>Streptophyta</taxon>
        <taxon>Embryophyta</taxon>
        <taxon>Tracheophyta</taxon>
        <taxon>Spermatophyta</taxon>
        <taxon>Magnoliopsida</taxon>
        <taxon>eudicotyledons</taxon>
        <taxon>Gunneridae</taxon>
        <taxon>Pentapetalae</taxon>
        <taxon>asterids</taxon>
        <taxon>lamiids</taxon>
        <taxon>Solanales</taxon>
        <taxon>Solanaceae</taxon>
        <taxon>Nicotianoideae</taxon>
        <taxon>Nicotianeae</taxon>
        <taxon>Nicotiana</taxon>
    </lineage>
</organism>
<name>A0A314L0Q5_NICAT</name>
<dbReference type="STRING" id="49451.A0A314L0Q5"/>
<dbReference type="FunFam" id="1.10.110.10:FF:000001">
    <property type="entry name" value="Bifunctional inhibitor/lipid-transfer protein/seed storage 2S albumin superfamily protein"/>
    <property type="match status" value="1"/>
</dbReference>
<evidence type="ECO:0000256" key="7">
    <source>
        <dbReference type="ARBA" id="ARBA00023180"/>
    </source>
</evidence>
<dbReference type="Gramene" id="OIT35045">
    <property type="protein sequence ID" value="OIT35045"/>
    <property type="gene ID" value="A4A49_41537"/>
</dbReference>
<feature type="compositionally biased region" description="Low complexity" evidence="9">
    <location>
        <begin position="121"/>
        <end position="138"/>
    </location>
</feature>
<sequence length="225" mass="23315">MLVLKFLKKFQLLVSILGIVLSSQLVSGQISRACSGAMLRSFSPCINFITNGGSNSSPTSDCCPSLKYVMSNGTDCICLIVTGNVPFRVPINRTLALSLPKACNMAGVPLQCKASASPIPAPGPAALAPTKSPRSSQRPKPPPSPSPEAANVPQPFTPSFGPVADTTPGNPNTGLTPPSPTDSFGNPDDNSGFKPDLTPSTAPSSDRFSTFVLLAACGTMALKFY</sequence>
<dbReference type="GO" id="GO:0005886">
    <property type="term" value="C:plasma membrane"/>
    <property type="evidence" value="ECO:0007669"/>
    <property type="project" value="UniProtKB-SubCell"/>
</dbReference>
<feature type="signal peptide" evidence="10">
    <location>
        <begin position="1"/>
        <end position="22"/>
    </location>
</feature>
<evidence type="ECO:0000256" key="10">
    <source>
        <dbReference type="SAM" id="SignalP"/>
    </source>
</evidence>
<feature type="domain" description="Bifunctional inhibitor/plant lipid transfer protein/seed storage helical" evidence="11">
    <location>
        <begin position="34"/>
        <end position="112"/>
    </location>
</feature>
<keyword evidence="4" id="KW-0336">GPI-anchor</keyword>
<keyword evidence="6" id="KW-1015">Disulfide bond</keyword>
<dbReference type="GO" id="GO:0098552">
    <property type="term" value="C:side of membrane"/>
    <property type="evidence" value="ECO:0007669"/>
    <property type="project" value="UniProtKB-KW"/>
</dbReference>
<dbReference type="PANTHER" id="PTHR33044">
    <property type="entry name" value="BIFUNCTIONAL INHIBITOR/LIPID-TRANSFER PROTEIN/SEED STORAGE 2S ALBUMIN SUPERFAMILY PROTEIN-RELATED"/>
    <property type="match status" value="1"/>
</dbReference>
<reference evidence="12" key="1">
    <citation type="submission" date="2016-11" db="EMBL/GenBank/DDBJ databases">
        <title>The genome of Nicotiana attenuata.</title>
        <authorList>
            <person name="Xu S."/>
            <person name="Brockmoeller T."/>
            <person name="Gaquerel E."/>
            <person name="Navarro A."/>
            <person name="Kuhl H."/>
            <person name="Gase K."/>
            <person name="Ling Z."/>
            <person name="Zhou W."/>
            <person name="Kreitzer C."/>
            <person name="Stanke M."/>
            <person name="Tang H."/>
            <person name="Lyons E."/>
            <person name="Pandey P."/>
            <person name="Pandey S.P."/>
            <person name="Timmermann B."/>
            <person name="Baldwin I.T."/>
        </authorList>
    </citation>
    <scope>NUCLEOTIDE SEQUENCE [LARGE SCALE GENOMIC DNA]</scope>
    <source>
        <strain evidence="12">UT</strain>
    </source>
</reference>
<comment type="subcellular location">
    <subcellularLocation>
        <location evidence="1">Cell membrane</location>
        <topology evidence="1">Lipid-anchor</topology>
        <topology evidence="1">GPI-anchor</topology>
    </subcellularLocation>
</comment>
<feature type="chain" id="PRO_5016432822" description="Bifunctional inhibitor/plant lipid transfer protein/seed storage helical domain-containing protein" evidence="10">
    <location>
        <begin position="23"/>
        <end position="225"/>
    </location>
</feature>
<dbReference type="InterPro" id="IPR016140">
    <property type="entry name" value="Bifunc_inhib/LTP/seed_store"/>
</dbReference>
<keyword evidence="4" id="KW-0472">Membrane</keyword>
<evidence type="ECO:0000256" key="1">
    <source>
        <dbReference type="ARBA" id="ARBA00004609"/>
    </source>
</evidence>
<dbReference type="Pfam" id="PF14368">
    <property type="entry name" value="LTP_2"/>
    <property type="match status" value="1"/>
</dbReference>
<keyword evidence="3" id="KW-1003">Cell membrane</keyword>
<comment type="caution">
    <text evidence="12">The sequence shown here is derived from an EMBL/GenBank/DDBJ whole genome shotgun (WGS) entry which is preliminary data.</text>
</comment>
<dbReference type="AlphaFoldDB" id="A0A314L0Q5"/>
<dbReference type="CDD" id="cd00010">
    <property type="entry name" value="AAI_LTSS"/>
    <property type="match status" value="1"/>
</dbReference>
<comment type="similarity">
    <text evidence="2">Belongs to the plant LTP family.</text>
</comment>
<keyword evidence="7" id="KW-0325">Glycoprotein</keyword>
<dbReference type="SUPFAM" id="SSF47699">
    <property type="entry name" value="Bifunctional inhibitor/lipid-transfer protein/seed storage 2S albumin"/>
    <property type="match status" value="1"/>
</dbReference>
<keyword evidence="5 10" id="KW-0732">Signal</keyword>
<protein>
    <recommendedName>
        <fullName evidence="11">Bifunctional inhibitor/plant lipid transfer protein/seed storage helical domain-containing protein</fullName>
    </recommendedName>
</protein>
<evidence type="ECO:0000256" key="3">
    <source>
        <dbReference type="ARBA" id="ARBA00022475"/>
    </source>
</evidence>
<evidence type="ECO:0000256" key="4">
    <source>
        <dbReference type="ARBA" id="ARBA00022622"/>
    </source>
</evidence>
<proteinExistence type="inferred from homology"/>
<evidence type="ECO:0000256" key="2">
    <source>
        <dbReference type="ARBA" id="ARBA00009748"/>
    </source>
</evidence>
<feature type="compositionally biased region" description="Low complexity" evidence="9">
    <location>
        <begin position="166"/>
        <end position="176"/>
    </location>
</feature>
<dbReference type="SMART" id="SM00499">
    <property type="entry name" value="AAI"/>
    <property type="match status" value="1"/>
</dbReference>
<evidence type="ECO:0000256" key="6">
    <source>
        <dbReference type="ARBA" id="ARBA00023157"/>
    </source>
</evidence>
<dbReference type="Gene3D" id="1.10.110.10">
    <property type="entry name" value="Plant lipid-transfer and hydrophobic proteins"/>
    <property type="match status" value="1"/>
</dbReference>
<dbReference type="EMBL" id="MJEQ01000617">
    <property type="protein sequence ID" value="OIT35045.1"/>
    <property type="molecule type" value="Genomic_DNA"/>
</dbReference>
<evidence type="ECO:0000313" key="13">
    <source>
        <dbReference type="Proteomes" id="UP000187609"/>
    </source>
</evidence>
<evidence type="ECO:0000256" key="5">
    <source>
        <dbReference type="ARBA" id="ARBA00022729"/>
    </source>
</evidence>
<dbReference type="OrthoDB" id="1914452at2759"/>
<keyword evidence="8" id="KW-0449">Lipoprotein</keyword>